<feature type="region of interest" description="Disordered" evidence="3">
    <location>
        <begin position="117"/>
        <end position="147"/>
    </location>
</feature>
<dbReference type="GO" id="GO:0005634">
    <property type="term" value="C:nucleus"/>
    <property type="evidence" value="ECO:0007669"/>
    <property type="project" value="UniProtKB-SubCell"/>
</dbReference>
<dbReference type="InterPro" id="IPR050613">
    <property type="entry name" value="Sec_Metabolite_Reg"/>
</dbReference>
<accession>A0A9P4I621</accession>
<dbReference type="Proteomes" id="UP000799772">
    <property type="component" value="Unassembled WGS sequence"/>
</dbReference>
<comment type="caution">
    <text evidence="5">The sequence shown here is derived from an EMBL/GenBank/DDBJ whole genome shotgun (WGS) entry which is preliminary data.</text>
</comment>
<reference evidence="5" key="1">
    <citation type="journal article" date="2020" name="Stud. Mycol.">
        <title>101 Dothideomycetes genomes: a test case for predicting lifestyles and emergence of pathogens.</title>
        <authorList>
            <person name="Haridas S."/>
            <person name="Albert R."/>
            <person name="Binder M."/>
            <person name="Bloem J."/>
            <person name="Labutti K."/>
            <person name="Salamov A."/>
            <person name="Andreopoulos B."/>
            <person name="Baker S."/>
            <person name="Barry K."/>
            <person name="Bills G."/>
            <person name="Bluhm B."/>
            <person name="Cannon C."/>
            <person name="Castanera R."/>
            <person name="Culley D."/>
            <person name="Daum C."/>
            <person name="Ezra D."/>
            <person name="Gonzalez J."/>
            <person name="Henrissat B."/>
            <person name="Kuo A."/>
            <person name="Liang C."/>
            <person name="Lipzen A."/>
            <person name="Lutzoni F."/>
            <person name="Magnuson J."/>
            <person name="Mondo S."/>
            <person name="Nolan M."/>
            <person name="Ohm R."/>
            <person name="Pangilinan J."/>
            <person name="Park H.-J."/>
            <person name="Ramirez L."/>
            <person name="Alfaro M."/>
            <person name="Sun H."/>
            <person name="Tritt A."/>
            <person name="Yoshinaga Y."/>
            <person name="Zwiers L.-H."/>
            <person name="Turgeon B."/>
            <person name="Goodwin S."/>
            <person name="Spatafora J."/>
            <person name="Crous P."/>
            <person name="Grigoriev I."/>
        </authorList>
    </citation>
    <scope>NUCLEOTIDE SEQUENCE</scope>
    <source>
        <strain evidence="5">CBS 133067</strain>
    </source>
</reference>
<comment type="subcellular location">
    <subcellularLocation>
        <location evidence="1">Nucleus</location>
    </subcellularLocation>
</comment>
<feature type="compositionally biased region" description="Polar residues" evidence="3">
    <location>
        <begin position="179"/>
        <end position="190"/>
    </location>
</feature>
<dbReference type="OrthoDB" id="3989227at2759"/>
<dbReference type="PANTHER" id="PTHR31001:SF79">
    <property type="entry name" value="ZN(II)2CYS6 TRANSCRIPTION FACTOR (EUROFUNG)"/>
    <property type="match status" value="1"/>
</dbReference>
<dbReference type="SMART" id="SM00906">
    <property type="entry name" value="Fungal_trans"/>
    <property type="match status" value="1"/>
</dbReference>
<proteinExistence type="predicted"/>
<dbReference type="GO" id="GO:0008270">
    <property type="term" value="F:zinc ion binding"/>
    <property type="evidence" value="ECO:0007669"/>
    <property type="project" value="InterPro"/>
</dbReference>
<feature type="compositionally biased region" description="Low complexity" evidence="3">
    <location>
        <begin position="192"/>
        <end position="205"/>
    </location>
</feature>
<dbReference type="Pfam" id="PF04082">
    <property type="entry name" value="Fungal_trans"/>
    <property type="match status" value="1"/>
</dbReference>
<dbReference type="GO" id="GO:0003677">
    <property type="term" value="F:DNA binding"/>
    <property type="evidence" value="ECO:0007669"/>
    <property type="project" value="InterPro"/>
</dbReference>
<dbReference type="GO" id="GO:0006351">
    <property type="term" value="P:DNA-templated transcription"/>
    <property type="evidence" value="ECO:0007669"/>
    <property type="project" value="InterPro"/>
</dbReference>
<dbReference type="InterPro" id="IPR007219">
    <property type="entry name" value="XnlR_reg_dom"/>
</dbReference>
<dbReference type="EMBL" id="ML978146">
    <property type="protein sequence ID" value="KAF2092461.1"/>
    <property type="molecule type" value="Genomic_DNA"/>
</dbReference>
<feature type="domain" description="Xylanolytic transcriptional activator regulatory" evidence="4">
    <location>
        <begin position="384"/>
        <end position="458"/>
    </location>
</feature>
<keyword evidence="6" id="KW-1185">Reference proteome</keyword>
<keyword evidence="2" id="KW-0539">Nucleus</keyword>
<evidence type="ECO:0000313" key="5">
    <source>
        <dbReference type="EMBL" id="KAF2092461.1"/>
    </source>
</evidence>
<evidence type="ECO:0000256" key="1">
    <source>
        <dbReference type="ARBA" id="ARBA00004123"/>
    </source>
</evidence>
<dbReference type="PANTHER" id="PTHR31001">
    <property type="entry name" value="UNCHARACTERIZED TRANSCRIPTIONAL REGULATORY PROTEIN"/>
    <property type="match status" value="1"/>
</dbReference>
<dbReference type="AlphaFoldDB" id="A0A9P4I621"/>
<sequence length="847" mass="93684">MYARHGACDWTEVEQRLKDEQQIAKARPACSSCRNFNIQCVYGDAPSSGTSSSAVATAAGSSSRSTASSAIEQHASPERLRAIEARLESLTGLVQAMRQSSSEASSRPSEVDIPAAAALPIPKRARQTGDEAPVETDTENGHLNIQSGGRTKYVGNYFWASICDEASKLDELLRSQNRYDIPTPTASDTAESPGSGSATSSRSGPPGLGSTTTIPFRMPTVSEYAGDYFPQPPVDELYKVPSTSKRQKPLLVDLSLLPRKPQCDYLVETFMKNYQAVAPALHVPTFLEEYESLWAAERERVQASPPYISLLYAVLFAGSVIGPTSGMDEYFSGRPRSEISRELYKQTTKALRQASFARTPSVESLTAYMIAQTVWFREEEPLVCCSFMGVAVRISQMLGLNKDPSCFPLLSPVAIESRRRLWWLVYFHDVSIAMSAGLPPLIDDASWDVKPISEVKDHFIGTAEAVEYERDVAAGTRPAMSVDSPEDPNQSSLVSTCAIFAWGKYRTMVAIKYFLSKLFQQKPMTRSDVADIRIAMEQLRSDLFSRIRRISQSSGRYGGDVGPTMATHATNPALNKWTRLSLSAMYARSWGLLYIPLEHSTISSMWADLRPSIIDYSRSYIMKFIYLAVDIDFRPFQWAWPGKYQPLHAIMILIREVDKDPYGPGSRDAREIVDEAMALCDPDGSGITYFDGSKLLGRPLTEGGHEAWELIWRLRARAWTKANVDPDVLFTREEVLERAKERASRQIGFAEGEDESERQARLAAQRERGIAILEGRIPGPSEEARAQSVATSIGAAPSLGQTSQADLIVPGGGPTPNIDWAEWENMFSGQEGGDLSYMFGTQYFGDM</sequence>
<protein>
    <recommendedName>
        <fullName evidence="4">Xylanolytic transcriptional activator regulatory domain-containing protein</fullName>
    </recommendedName>
</protein>
<name>A0A9P4I621_9PEZI</name>
<evidence type="ECO:0000256" key="3">
    <source>
        <dbReference type="SAM" id="MobiDB-lite"/>
    </source>
</evidence>
<feature type="region of interest" description="Disordered" evidence="3">
    <location>
        <begin position="179"/>
        <end position="215"/>
    </location>
</feature>
<evidence type="ECO:0000256" key="2">
    <source>
        <dbReference type="ARBA" id="ARBA00023242"/>
    </source>
</evidence>
<organism evidence="5 6">
    <name type="scientific">Rhizodiscina lignyota</name>
    <dbReference type="NCBI Taxonomy" id="1504668"/>
    <lineage>
        <taxon>Eukaryota</taxon>
        <taxon>Fungi</taxon>
        <taxon>Dikarya</taxon>
        <taxon>Ascomycota</taxon>
        <taxon>Pezizomycotina</taxon>
        <taxon>Dothideomycetes</taxon>
        <taxon>Pleosporomycetidae</taxon>
        <taxon>Aulographales</taxon>
        <taxon>Rhizodiscinaceae</taxon>
        <taxon>Rhizodiscina</taxon>
    </lineage>
</organism>
<evidence type="ECO:0000259" key="4">
    <source>
        <dbReference type="SMART" id="SM00906"/>
    </source>
</evidence>
<evidence type="ECO:0000313" key="6">
    <source>
        <dbReference type="Proteomes" id="UP000799772"/>
    </source>
</evidence>
<dbReference type="CDD" id="cd12148">
    <property type="entry name" value="fungal_TF_MHR"/>
    <property type="match status" value="1"/>
</dbReference>
<gene>
    <name evidence="5" type="ORF">NA57DRAFT_82315</name>
</gene>